<organism evidence="2 3">
    <name type="scientific">Paenibacillus mucilaginosus K02</name>
    <dbReference type="NCBI Taxonomy" id="997761"/>
    <lineage>
        <taxon>Bacteria</taxon>
        <taxon>Bacillati</taxon>
        <taxon>Bacillota</taxon>
        <taxon>Bacilli</taxon>
        <taxon>Bacillales</taxon>
        <taxon>Paenibacillaceae</taxon>
        <taxon>Paenibacillus</taxon>
    </lineage>
</organism>
<dbReference type="HOGENOM" id="CLU_3383008_0_0_9"/>
<reference evidence="2 3" key="1">
    <citation type="submission" date="2013-06" db="EMBL/GenBank/DDBJ databases">
        <title>Complete genome sequence of Paenibacillus mucilaginosus K02.</title>
        <authorList>
            <person name="Xiao B."/>
            <person name="Sun L."/>
            <person name="Xiao L."/>
            <person name="Lian B."/>
        </authorList>
    </citation>
    <scope>NUCLEOTIDE SEQUENCE [LARGE SCALE GENOMIC DNA]</scope>
    <source>
        <strain evidence="2 3">K02</strain>
    </source>
</reference>
<evidence type="ECO:0000256" key="1">
    <source>
        <dbReference type="SAM" id="MobiDB-lite"/>
    </source>
</evidence>
<dbReference type="Proteomes" id="UP000007392">
    <property type="component" value="Chromosome"/>
</dbReference>
<evidence type="ECO:0000313" key="3">
    <source>
        <dbReference type="Proteomes" id="UP000007392"/>
    </source>
</evidence>
<sequence>MTDPPVLSMARVRAYRGRQGKKGQVGRDKFEGT</sequence>
<evidence type="ECO:0000313" key="2">
    <source>
        <dbReference type="EMBL" id="AGN70777.1"/>
    </source>
</evidence>
<protein>
    <submittedName>
        <fullName evidence="2">Uncharacterized protein</fullName>
    </submittedName>
</protein>
<name>R9UPL6_9BACL</name>
<gene>
    <name evidence="2" type="ORF">B2K_40060</name>
</gene>
<dbReference type="KEGG" id="pmw:B2K_40060"/>
<accession>R9UPL6</accession>
<proteinExistence type="predicted"/>
<dbReference type="EMBL" id="CP003422">
    <property type="protein sequence ID" value="AGN70777.1"/>
    <property type="molecule type" value="Genomic_DNA"/>
</dbReference>
<dbReference type="AlphaFoldDB" id="R9UPL6"/>
<feature type="region of interest" description="Disordered" evidence="1">
    <location>
        <begin position="1"/>
        <end position="33"/>
    </location>
</feature>